<name>A0A418X2I2_9BURK</name>
<accession>A0A418X2I2</accession>
<dbReference type="RefSeq" id="WP_119739459.1">
    <property type="nucleotide sequence ID" value="NZ_QYUN01000002.1"/>
</dbReference>
<feature type="region of interest" description="Disordered" evidence="1">
    <location>
        <begin position="52"/>
        <end position="127"/>
    </location>
</feature>
<evidence type="ECO:0000256" key="1">
    <source>
        <dbReference type="SAM" id="MobiDB-lite"/>
    </source>
</evidence>
<keyword evidence="3" id="KW-1185">Reference proteome</keyword>
<proteinExistence type="predicted"/>
<protein>
    <submittedName>
        <fullName evidence="2">Uncharacterized protein</fullName>
    </submittedName>
</protein>
<dbReference type="EMBL" id="QYUN01000002">
    <property type="protein sequence ID" value="RJG06672.1"/>
    <property type="molecule type" value="Genomic_DNA"/>
</dbReference>
<evidence type="ECO:0000313" key="2">
    <source>
        <dbReference type="EMBL" id="RJG06672.1"/>
    </source>
</evidence>
<organism evidence="2 3">
    <name type="scientific">Noviherbaspirillum cavernae</name>
    <dbReference type="NCBI Taxonomy" id="2320862"/>
    <lineage>
        <taxon>Bacteria</taxon>
        <taxon>Pseudomonadati</taxon>
        <taxon>Pseudomonadota</taxon>
        <taxon>Betaproteobacteria</taxon>
        <taxon>Burkholderiales</taxon>
        <taxon>Oxalobacteraceae</taxon>
        <taxon>Noviherbaspirillum</taxon>
    </lineage>
</organism>
<comment type="caution">
    <text evidence="2">The sequence shown here is derived from an EMBL/GenBank/DDBJ whole genome shotgun (WGS) entry which is preliminary data.</text>
</comment>
<gene>
    <name evidence="2" type="ORF">D3870_12220</name>
</gene>
<evidence type="ECO:0000313" key="3">
    <source>
        <dbReference type="Proteomes" id="UP000285190"/>
    </source>
</evidence>
<sequence length="127" mass="13349">MLKVNFCTSSDFNALCVSLSTNNLSLGFGMKKIHQLIIGAVALGLTSIAAAQSAPATTGDGAKKSSDPFIERRNEKAQAKSDYKSNKISKDELKKEKQAANKELKASGAQAPIEGNIDLNPPGGAKK</sequence>
<dbReference type="AlphaFoldDB" id="A0A418X2I2"/>
<dbReference type="Proteomes" id="UP000285190">
    <property type="component" value="Unassembled WGS sequence"/>
</dbReference>
<feature type="compositionally biased region" description="Basic and acidic residues" evidence="1">
    <location>
        <begin position="61"/>
        <end position="105"/>
    </location>
</feature>
<reference evidence="2 3" key="1">
    <citation type="submission" date="2018-09" db="EMBL/GenBank/DDBJ databases">
        <authorList>
            <person name="Zhu H."/>
        </authorList>
    </citation>
    <scope>NUCLEOTIDE SEQUENCE [LARGE SCALE GENOMIC DNA]</scope>
    <source>
        <strain evidence="2 3">K2R10-39</strain>
    </source>
</reference>